<dbReference type="AlphaFoldDB" id="A0A5K4EQK9"/>
<dbReference type="SUPFAM" id="SSF52540">
    <property type="entry name" value="P-loop containing nucleoside triphosphate hydrolases"/>
    <property type="match status" value="1"/>
</dbReference>
<feature type="domain" description="SF4 helicase" evidence="1">
    <location>
        <begin position="22"/>
        <end position="275"/>
    </location>
</feature>
<dbReference type="GO" id="GO:0005524">
    <property type="term" value="F:ATP binding"/>
    <property type="evidence" value="ECO:0007669"/>
    <property type="project" value="InterPro"/>
</dbReference>
<dbReference type="GO" id="GO:0006264">
    <property type="term" value="P:mitochondrial DNA replication"/>
    <property type="evidence" value="ECO:0007669"/>
    <property type="project" value="TreeGrafter"/>
</dbReference>
<dbReference type="GO" id="GO:0005739">
    <property type="term" value="C:mitochondrion"/>
    <property type="evidence" value="ECO:0007669"/>
    <property type="project" value="TreeGrafter"/>
</dbReference>
<protein>
    <submittedName>
        <fullName evidence="2">SF4 helicase domain-containing protein</fullName>
    </submittedName>
</protein>
<sequence>MSRVLRLDGDLLRATVNELSKVTELKGVPFSRFTELNRIIKGFRTQEMTILSGNTGVGKTTFMCEYSLDLAEQGVPTLWGSFEMPLRKVCKTLIQQFAGEPLDPPIPSRIAEWARMFSENVPIYFMNLHGAQSLTEVLKTMEVGVKDSGVEHIVIDNLQFLLGAGDGAFIERFQRQDHFIEKLRAFATEKGTHVTIVAHPRKEEIGRLLSINSLYGGGKISQEADNIMFLQMDSSTAIPKKYIQVVKNRYDGTLGCMDLNFRKDRLSFRPRPRELVIPTKATTFPRIVGYD</sequence>
<evidence type="ECO:0000259" key="1">
    <source>
        <dbReference type="PROSITE" id="PS51199"/>
    </source>
</evidence>
<dbReference type="PANTHER" id="PTHR12873:SF0">
    <property type="entry name" value="TWINKLE MTDNA HELICASE"/>
    <property type="match status" value="1"/>
</dbReference>
<dbReference type="InterPro" id="IPR027417">
    <property type="entry name" value="P-loop_NTPase"/>
</dbReference>
<organism evidence="2">
    <name type="scientific">Schistosoma mansoni</name>
    <name type="common">Blood fluke</name>
    <dbReference type="NCBI Taxonomy" id="6183"/>
    <lineage>
        <taxon>Eukaryota</taxon>
        <taxon>Metazoa</taxon>
        <taxon>Spiralia</taxon>
        <taxon>Lophotrochozoa</taxon>
        <taxon>Platyhelminthes</taxon>
        <taxon>Trematoda</taxon>
        <taxon>Digenea</taxon>
        <taxon>Strigeidida</taxon>
        <taxon>Schistosomatoidea</taxon>
        <taxon>Schistosomatidae</taxon>
        <taxon>Schistosoma</taxon>
    </lineage>
</organism>
<dbReference type="GO" id="GO:0043139">
    <property type="term" value="F:5'-3' DNA helicase activity"/>
    <property type="evidence" value="ECO:0007669"/>
    <property type="project" value="InterPro"/>
</dbReference>
<dbReference type="InterPro" id="IPR027032">
    <property type="entry name" value="Twinkle-like"/>
</dbReference>
<evidence type="ECO:0000313" key="2">
    <source>
        <dbReference type="WBParaSite" id="Smp_146360.2"/>
    </source>
</evidence>
<dbReference type="InParanoid" id="A0A5K4EQK9"/>
<proteinExistence type="predicted"/>
<dbReference type="Pfam" id="PF13481">
    <property type="entry name" value="AAA_25"/>
    <property type="match status" value="1"/>
</dbReference>
<dbReference type="WBParaSite" id="Smp_146360.2">
    <property type="protein sequence ID" value="Smp_146360.2"/>
    <property type="gene ID" value="Smp_146360"/>
</dbReference>
<dbReference type="GO" id="GO:0003697">
    <property type="term" value="F:single-stranded DNA binding"/>
    <property type="evidence" value="ECO:0007669"/>
    <property type="project" value="InterPro"/>
</dbReference>
<accession>A0A5K4EQK9</accession>
<reference evidence="2" key="1">
    <citation type="submission" date="2019-11" db="UniProtKB">
        <authorList>
            <consortium name="WormBaseParasite"/>
        </authorList>
    </citation>
    <scope>IDENTIFICATION</scope>
    <source>
        <strain evidence="2">Puerto Rican</strain>
    </source>
</reference>
<dbReference type="OMA" id="GQEADNI"/>
<dbReference type="PANTHER" id="PTHR12873">
    <property type="entry name" value="T7-LIKE MITOCHONDRIAL DNA HELICASE"/>
    <property type="match status" value="1"/>
</dbReference>
<dbReference type="PROSITE" id="PS51199">
    <property type="entry name" value="SF4_HELICASE"/>
    <property type="match status" value="1"/>
</dbReference>
<dbReference type="InterPro" id="IPR007694">
    <property type="entry name" value="DNA_helicase_DnaB-like_C"/>
</dbReference>
<name>A0A5K4EQK9_SCHMA</name>
<dbReference type="Gene3D" id="3.40.50.300">
    <property type="entry name" value="P-loop containing nucleotide triphosphate hydrolases"/>
    <property type="match status" value="1"/>
</dbReference>